<keyword evidence="2" id="KW-1185">Reference proteome</keyword>
<comment type="caution">
    <text evidence="1">The sequence shown here is derived from an EMBL/GenBank/DDBJ whole genome shotgun (WGS) entry which is preliminary data.</text>
</comment>
<dbReference type="OrthoDB" id="1051229at2759"/>
<sequence length="64" mass="7046">MNYEVLQGNDDVYDEIGPKAITLYVENGQANQQKESIDAENDFMDTATVAGTEGVKSIQLDFSN</sequence>
<proteinExistence type="predicted"/>
<name>A0A8X7TSY4_BRACI</name>
<evidence type="ECO:0000313" key="2">
    <source>
        <dbReference type="Proteomes" id="UP000886595"/>
    </source>
</evidence>
<gene>
    <name evidence="1" type="ORF">Bca52824_083293</name>
</gene>
<protein>
    <submittedName>
        <fullName evidence="1">Uncharacterized protein</fullName>
    </submittedName>
</protein>
<evidence type="ECO:0000313" key="1">
    <source>
        <dbReference type="EMBL" id="KAG2253157.1"/>
    </source>
</evidence>
<dbReference type="AlphaFoldDB" id="A0A8X7TSY4"/>
<dbReference type="Proteomes" id="UP000886595">
    <property type="component" value="Unassembled WGS sequence"/>
</dbReference>
<dbReference type="EMBL" id="JAAMPC010000016">
    <property type="protein sequence ID" value="KAG2253157.1"/>
    <property type="molecule type" value="Genomic_DNA"/>
</dbReference>
<accession>A0A8X7TSY4</accession>
<reference evidence="1 2" key="1">
    <citation type="submission" date="2020-02" db="EMBL/GenBank/DDBJ databases">
        <authorList>
            <person name="Ma Q."/>
            <person name="Huang Y."/>
            <person name="Song X."/>
            <person name="Pei D."/>
        </authorList>
    </citation>
    <scope>NUCLEOTIDE SEQUENCE [LARGE SCALE GENOMIC DNA]</scope>
    <source>
        <strain evidence="1">Sxm20200214</strain>
        <tissue evidence="1">Leaf</tissue>
    </source>
</reference>
<organism evidence="1 2">
    <name type="scientific">Brassica carinata</name>
    <name type="common">Ethiopian mustard</name>
    <name type="synonym">Abyssinian cabbage</name>
    <dbReference type="NCBI Taxonomy" id="52824"/>
    <lineage>
        <taxon>Eukaryota</taxon>
        <taxon>Viridiplantae</taxon>
        <taxon>Streptophyta</taxon>
        <taxon>Embryophyta</taxon>
        <taxon>Tracheophyta</taxon>
        <taxon>Spermatophyta</taxon>
        <taxon>Magnoliopsida</taxon>
        <taxon>eudicotyledons</taxon>
        <taxon>Gunneridae</taxon>
        <taxon>Pentapetalae</taxon>
        <taxon>rosids</taxon>
        <taxon>malvids</taxon>
        <taxon>Brassicales</taxon>
        <taxon>Brassicaceae</taxon>
        <taxon>Brassiceae</taxon>
        <taxon>Brassica</taxon>
    </lineage>
</organism>